<feature type="transmembrane region" description="Helical" evidence="1">
    <location>
        <begin position="521"/>
        <end position="540"/>
    </location>
</feature>
<evidence type="ECO:0000313" key="2">
    <source>
        <dbReference type="EMBL" id="GES73449.1"/>
    </source>
</evidence>
<feature type="transmembrane region" description="Helical" evidence="1">
    <location>
        <begin position="490"/>
        <end position="509"/>
    </location>
</feature>
<dbReference type="OrthoDB" id="2438981at2759"/>
<proteinExistence type="predicted"/>
<name>A0A8H3KRE4_9GLOM</name>
<feature type="transmembrane region" description="Helical" evidence="1">
    <location>
        <begin position="552"/>
        <end position="573"/>
    </location>
</feature>
<feature type="transmembrane region" description="Helical" evidence="1">
    <location>
        <begin position="12"/>
        <end position="37"/>
    </location>
</feature>
<evidence type="ECO:0000313" key="3">
    <source>
        <dbReference type="Proteomes" id="UP000615446"/>
    </source>
</evidence>
<protein>
    <submittedName>
        <fullName evidence="2">Uncharacterized protein</fullName>
    </submittedName>
</protein>
<sequence length="609" mass="69698">MWTTQLYSRNLYAKVIVLFVFILYIYPSYITAGGIFLHKEDKDYGKQLVTNDLKAYDDGTNKWGMIIDFDGKVLDRTYFKLTPYTLNLKLNINREKGFKNLIHMKLPLYHGNNMNEPMMSTVNEGYAYVYVLTSPKIDLDGLANDLLIAAVLIDYNKSESATVLLYHNHLQNVSFEIISVVSFNNTNITAYTGSLSYRLRSLPYGGFLIPTVSENGLSINFFNESGIPDDETENFNTNIESTFPKINDNLTFSDITNISINFYDPVILSDGKLSIYCQPDGQEKILRQSTSCITPAQCTLDNDDKRVTVKVLDSVLSKSGGIYFIKVDNNFIKDKVYEEPLLGIKENIWKFTINGSETQYPIISSISGFLRLNVDGTEIYQSKSNERNEFFNALLDELAEEVILIPRERLSKDSREQIEPGSKLLLFSITIDEAKNHDEKDVNTAMLDLKNMMENSDQTFIGQGNYTKYLDSTFGFQPKPNYWEEYKFKLLGALLAIIILIILYFLACLRSKNKKKESHNFAIFQFALIIFGFVMDILYITNNANDFPKLYIPSLIFFALPITLNTILAFLIITKENAKSDSKFSKWFNKNIKLANVPQLIIQKIFDNV</sequence>
<accession>A0A8H3KRE4</accession>
<dbReference type="EMBL" id="BLAL01000006">
    <property type="protein sequence ID" value="GES73449.1"/>
    <property type="molecule type" value="Genomic_DNA"/>
</dbReference>
<reference evidence="2" key="1">
    <citation type="submission" date="2019-10" db="EMBL/GenBank/DDBJ databases">
        <title>Conservation and host-specific expression of non-tandemly repeated heterogenous ribosome RNA gene in arbuscular mycorrhizal fungi.</title>
        <authorList>
            <person name="Maeda T."/>
            <person name="Kobayashi Y."/>
            <person name="Nakagawa T."/>
            <person name="Ezawa T."/>
            <person name="Yamaguchi K."/>
            <person name="Bino T."/>
            <person name="Nishimoto Y."/>
            <person name="Shigenobu S."/>
            <person name="Kawaguchi M."/>
        </authorList>
    </citation>
    <scope>NUCLEOTIDE SEQUENCE</scope>
    <source>
        <strain evidence="2">HR1</strain>
    </source>
</reference>
<dbReference type="AlphaFoldDB" id="A0A8H3KRE4"/>
<organism evidence="2 3">
    <name type="scientific">Rhizophagus clarus</name>
    <dbReference type="NCBI Taxonomy" id="94130"/>
    <lineage>
        <taxon>Eukaryota</taxon>
        <taxon>Fungi</taxon>
        <taxon>Fungi incertae sedis</taxon>
        <taxon>Mucoromycota</taxon>
        <taxon>Glomeromycotina</taxon>
        <taxon>Glomeromycetes</taxon>
        <taxon>Glomerales</taxon>
        <taxon>Glomeraceae</taxon>
        <taxon>Rhizophagus</taxon>
    </lineage>
</organism>
<keyword evidence="1" id="KW-0472">Membrane</keyword>
<evidence type="ECO:0000256" key="1">
    <source>
        <dbReference type="SAM" id="Phobius"/>
    </source>
</evidence>
<keyword evidence="1" id="KW-0812">Transmembrane</keyword>
<keyword evidence="1" id="KW-1133">Transmembrane helix</keyword>
<dbReference type="Proteomes" id="UP000615446">
    <property type="component" value="Unassembled WGS sequence"/>
</dbReference>
<gene>
    <name evidence="2" type="ORF">RCL2_000098300</name>
</gene>
<comment type="caution">
    <text evidence="2">The sequence shown here is derived from an EMBL/GenBank/DDBJ whole genome shotgun (WGS) entry which is preliminary data.</text>
</comment>